<evidence type="ECO:0000313" key="3">
    <source>
        <dbReference type="Proteomes" id="UP000019335"/>
    </source>
</evidence>
<organism evidence="2 3">
    <name type="scientific">Nannochloropsis gaditana</name>
    <dbReference type="NCBI Taxonomy" id="72520"/>
    <lineage>
        <taxon>Eukaryota</taxon>
        <taxon>Sar</taxon>
        <taxon>Stramenopiles</taxon>
        <taxon>Ochrophyta</taxon>
        <taxon>Eustigmatophyceae</taxon>
        <taxon>Eustigmatales</taxon>
        <taxon>Monodopsidaceae</taxon>
        <taxon>Nannochloropsis</taxon>
    </lineage>
</organism>
<protein>
    <submittedName>
        <fullName evidence="2">Uncharacterized protein</fullName>
    </submittedName>
</protein>
<evidence type="ECO:0000313" key="2">
    <source>
        <dbReference type="EMBL" id="EWM24134.1"/>
    </source>
</evidence>
<reference evidence="2 3" key="1">
    <citation type="journal article" date="2014" name="Mol. Plant">
        <title>Chromosome Scale Genome Assembly and Transcriptome Profiling of Nannochloropsis gaditana in Nitrogen Depletion.</title>
        <authorList>
            <person name="Corteggiani Carpinelli E."/>
            <person name="Telatin A."/>
            <person name="Vitulo N."/>
            <person name="Forcato C."/>
            <person name="D'Angelo M."/>
            <person name="Schiavon R."/>
            <person name="Vezzi A."/>
            <person name="Giacometti G.M."/>
            <person name="Morosinotto T."/>
            <person name="Valle G."/>
        </authorList>
    </citation>
    <scope>NUCLEOTIDE SEQUENCE [LARGE SCALE GENOMIC DNA]</scope>
    <source>
        <strain evidence="2 3">B-31</strain>
    </source>
</reference>
<accession>W7TUY6</accession>
<dbReference type="Proteomes" id="UP000019335">
    <property type="component" value="Chromosome 14"/>
</dbReference>
<dbReference type="AlphaFoldDB" id="W7TUY6"/>
<sequence>MWRASLNAMRSLSACHILLQEVPSHTLDARTQTSMSSLPGSPKEGREEVANGTRLTSQKAECTGLVDASSRHAITPYVLCSTIMRVSVWSSFPPPFTSSCPPALTLHPPFIPSSPSSFPLSLPPCLPPSLPSPPSMPTSFPPCSFSPLPYLPPPFLPPDRPRPRD</sequence>
<comment type="caution">
    <text evidence="2">The sequence shown here is derived from an EMBL/GenBank/DDBJ whole genome shotgun (WGS) entry which is preliminary data.</text>
</comment>
<proteinExistence type="predicted"/>
<gene>
    <name evidence="2" type="ORF">Naga_101164g2</name>
</gene>
<dbReference type="EMBL" id="AZIL01001341">
    <property type="protein sequence ID" value="EWM24134.1"/>
    <property type="molecule type" value="Genomic_DNA"/>
</dbReference>
<evidence type="ECO:0000256" key="1">
    <source>
        <dbReference type="SAM" id="MobiDB-lite"/>
    </source>
</evidence>
<name>W7TUY6_9STRA</name>
<feature type="compositionally biased region" description="Polar residues" evidence="1">
    <location>
        <begin position="29"/>
        <end position="39"/>
    </location>
</feature>
<keyword evidence="3" id="KW-1185">Reference proteome</keyword>
<feature type="region of interest" description="Disordered" evidence="1">
    <location>
        <begin position="28"/>
        <end position="54"/>
    </location>
</feature>